<keyword evidence="2" id="KW-1185">Reference proteome</keyword>
<dbReference type="EMBL" id="VUJX02000002">
    <property type="protein sequence ID" value="KAL0942096.1"/>
    <property type="molecule type" value="Genomic_DNA"/>
</dbReference>
<organism evidence="1 2">
    <name type="scientific">Colletotrichum truncatum</name>
    <name type="common">Anthracnose fungus</name>
    <name type="synonym">Colletotrichum capsici</name>
    <dbReference type="NCBI Taxonomy" id="5467"/>
    <lineage>
        <taxon>Eukaryota</taxon>
        <taxon>Fungi</taxon>
        <taxon>Dikarya</taxon>
        <taxon>Ascomycota</taxon>
        <taxon>Pezizomycotina</taxon>
        <taxon>Sordariomycetes</taxon>
        <taxon>Hypocreomycetidae</taxon>
        <taxon>Glomerellales</taxon>
        <taxon>Glomerellaceae</taxon>
        <taxon>Colletotrichum</taxon>
        <taxon>Colletotrichum truncatum species complex</taxon>
    </lineage>
</organism>
<reference evidence="1 2" key="1">
    <citation type="journal article" date="2020" name="Phytopathology">
        <title>Genome Sequence Resources of Colletotrichum truncatum, C. plurivorum, C. musicola, and C. sojae: Four Species Pathogenic to Soybean (Glycine max).</title>
        <authorList>
            <person name="Rogerio F."/>
            <person name="Boufleur T.R."/>
            <person name="Ciampi-Guillardi M."/>
            <person name="Sukno S.A."/>
            <person name="Thon M.R."/>
            <person name="Massola Junior N.S."/>
            <person name="Baroncelli R."/>
        </authorList>
    </citation>
    <scope>NUCLEOTIDE SEQUENCE [LARGE SCALE GENOMIC DNA]</scope>
    <source>
        <strain evidence="1 2">CMES1059</strain>
    </source>
</reference>
<comment type="caution">
    <text evidence="1">The sequence shown here is derived from an EMBL/GenBank/DDBJ whole genome shotgun (WGS) entry which is preliminary data.</text>
</comment>
<accession>A0ACC3ZDB3</accession>
<name>A0ACC3ZDB3_COLTU</name>
<dbReference type="Proteomes" id="UP000805649">
    <property type="component" value="Unassembled WGS sequence"/>
</dbReference>
<sequence length="115" mass="12690">MKTAYATFLLALFAGGGFSAPINTKTSPNPAFEMRRRQFHFLNCSSPALFATCANYNTRCNSAGYVRTDYQALCGEPNCNCVYYGGCDTICREAQEAKGDPKLVEEVKSEEMDQT</sequence>
<protein>
    <submittedName>
        <fullName evidence="1">Uncharacterized protein</fullName>
    </submittedName>
</protein>
<gene>
    <name evidence="1" type="ORF">CTRU02_204859</name>
</gene>
<evidence type="ECO:0000313" key="2">
    <source>
        <dbReference type="Proteomes" id="UP000805649"/>
    </source>
</evidence>
<proteinExistence type="predicted"/>
<evidence type="ECO:0000313" key="1">
    <source>
        <dbReference type="EMBL" id="KAL0942096.1"/>
    </source>
</evidence>